<sequence>MSSSTFSPYLSQMPASKKTVIDVGLSSRYPVAGIFTAVGSGSPTAMPGVVGCGVGCEALADGAGDALADGLPGAGEDGALLLGDPLTLAPALDAEPPDPLPHAVNTPAASSAPAMTAARRRFEVVLCSSMVCVPPEGRAARCGGTARV</sequence>
<protein>
    <submittedName>
        <fullName evidence="2">Uncharacterized protein</fullName>
    </submittedName>
</protein>
<name>A0ABP9DIF3_9ACTN</name>
<organism evidence="2 3">
    <name type="scientific">Kitasatospora terrestris</name>
    <dbReference type="NCBI Taxonomy" id="258051"/>
    <lineage>
        <taxon>Bacteria</taxon>
        <taxon>Bacillati</taxon>
        <taxon>Actinomycetota</taxon>
        <taxon>Actinomycetes</taxon>
        <taxon>Kitasatosporales</taxon>
        <taxon>Streptomycetaceae</taxon>
        <taxon>Kitasatospora</taxon>
    </lineage>
</organism>
<comment type="caution">
    <text evidence="2">The sequence shown here is derived from an EMBL/GenBank/DDBJ whole genome shotgun (WGS) entry which is preliminary data.</text>
</comment>
<proteinExistence type="predicted"/>
<evidence type="ECO:0000313" key="2">
    <source>
        <dbReference type="EMBL" id="GAA4845717.1"/>
    </source>
</evidence>
<dbReference type="EMBL" id="BAABIS010000001">
    <property type="protein sequence ID" value="GAA4845717.1"/>
    <property type="molecule type" value="Genomic_DNA"/>
</dbReference>
<evidence type="ECO:0000313" key="3">
    <source>
        <dbReference type="Proteomes" id="UP001501752"/>
    </source>
</evidence>
<gene>
    <name evidence="2" type="ORF">GCM10023235_22850</name>
</gene>
<evidence type="ECO:0000256" key="1">
    <source>
        <dbReference type="SAM" id="MobiDB-lite"/>
    </source>
</evidence>
<dbReference type="Proteomes" id="UP001501752">
    <property type="component" value="Unassembled WGS sequence"/>
</dbReference>
<reference evidence="3" key="1">
    <citation type="journal article" date="2019" name="Int. J. Syst. Evol. Microbiol.">
        <title>The Global Catalogue of Microorganisms (GCM) 10K type strain sequencing project: providing services to taxonomists for standard genome sequencing and annotation.</title>
        <authorList>
            <consortium name="The Broad Institute Genomics Platform"/>
            <consortium name="The Broad Institute Genome Sequencing Center for Infectious Disease"/>
            <person name="Wu L."/>
            <person name="Ma J."/>
        </authorList>
    </citation>
    <scope>NUCLEOTIDE SEQUENCE [LARGE SCALE GENOMIC DNA]</scope>
    <source>
        <strain evidence="3">JCM 13006</strain>
    </source>
</reference>
<accession>A0ABP9DIF3</accession>
<feature type="region of interest" description="Disordered" evidence="1">
    <location>
        <begin position="91"/>
        <end position="111"/>
    </location>
</feature>
<keyword evidence="3" id="KW-1185">Reference proteome</keyword>